<reference evidence="1 2" key="1">
    <citation type="submission" date="2014-04" db="EMBL/GenBank/DDBJ databases">
        <title>Characterization and application of a salt tolerant electro-active bacterium.</title>
        <authorList>
            <person name="Yang L."/>
            <person name="Wei S."/>
            <person name="Tay Q.X.M."/>
        </authorList>
    </citation>
    <scope>NUCLEOTIDE SEQUENCE [LARGE SCALE GENOMIC DNA]</scope>
    <source>
        <strain evidence="1 2">LY1</strain>
    </source>
</reference>
<dbReference type="SFLD" id="SFLDS00003">
    <property type="entry name" value="Haloacid_Dehalogenase"/>
    <property type="match status" value="1"/>
</dbReference>
<dbReference type="SFLD" id="SFLDG01129">
    <property type="entry name" value="C1.5:_HAD__Beta-PGM__Phosphata"/>
    <property type="match status" value="1"/>
</dbReference>
<name>A0A074KZU1_9BACT</name>
<sequence length="238" mass="27550">MKNYTHIFFDLDHTLWDYDKNVRESLSELFEIYTLEEFGILTGEHFYDAFIKVNYGLWGLYNKGEIDKINLRKERFKRIFEHLGADGLSVPIDMEEDFMNRTSSKKHLFPYSVEILAYLQKKYNLHIITNGFNESQALKMASSGLHPYFGLVITSETIGYKKPDKRIFEYAMSQLGTTADNCIMIGDSLQSDILGAQRVNMDQIFFNPENKPCVIMPDGVEVCPSYTIKCLSELKTIL</sequence>
<comment type="caution">
    <text evidence="1">The sequence shown here is derived from an EMBL/GenBank/DDBJ whole genome shotgun (WGS) entry which is preliminary data.</text>
</comment>
<proteinExistence type="predicted"/>
<dbReference type="InterPro" id="IPR052550">
    <property type="entry name" value="Pyrimidine_5'-ntase_YjjG"/>
</dbReference>
<dbReference type="GO" id="GO:0008253">
    <property type="term" value="F:5'-nucleotidase activity"/>
    <property type="evidence" value="ECO:0007669"/>
    <property type="project" value="InterPro"/>
</dbReference>
<dbReference type="NCBIfam" id="TIGR02254">
    <property type="entry name" value="YjjG_YfnB"/>
    <property type="match status" value="1"/>
</dbReference>
<dbReference type="NCBIfam" id="TIGR01549">
    <property type="entry name" value="HAD-SF-IA-v1"/>
    <property type="match status" value="1"/>
</dbReference>
<dbReference type="Gene3D" id="1.10.150.240">
    <property type="entry name" value="Putative phosphatase, domain 2"/>
    <property type="match status" value="1"/>
</dbReference>
<evidence type="ECO:0000313" key="1">
    <source>
        <dbReference type="EMBL" id="KEO73098.1"/>
    </source>
</evidence>
<dbReference type="InterPro" id="IPR023214">
    <property type="entry name" value="HAD_sf"/>
</dbReference>
<dbReference type="InterPro" id="IPR036412">
    <property type="entry name" value="HAD-like_sf"/>
</dbReference>
<dbReference type="STRING" id="1048983.EL17_15935"/>
<gene>
    <name evidence="1" type="ORF">EL17_15935</name>
</gene>
<accession>A0A074KZU1</accession>
<dbReference type="EMBL" id="JMIH01000023">
    <property type="protein sequence ID" value="KEO73098.1"/>
    <property type="molecule type" value="Genomic_DNA"/>
</dbReference>
<dbReference type="InterPro" id="IPR011951">
    <property type="entry name" value="HAD-SF_hydro_IA_YjjG/PynA"/>
</dbReference>
<dbReference type="OrthoDB" id="9802350at2"/>
<dbReference type="Gene3D" id="3.40.50.1000">
    <property type="entry name" value="HAD superfamily/HAD-like"/>
    <property type="match status" value="1"/>
</dbReference>
<dbReference type="InterPro" id="IPR006439">
    <property type="entry name" value="HAD-SF_hydro_IA"/>
</dbReference>
<dbReference type="PANTHER" id="PTHR47478:SF1">
    <property type="entry name" value="PYRIMIDINE 5'-NUCLEOTIDASE YJJG"/>
    <property type="match status" value="1"/>
</dbReference>
<evidence type="ECO:0000313" key="2">
    <source>
        <dbReference type="Proteomes" id="UP000027821"/>
    </source>
</evidence>
<dbReference type="Pfam" id="PF00702">
    <property type="entry name" value="Hydrolase"/>
    <property type="match status" value="1"/>
</dbReference>
<dbReference type="SUPFAM" id="SSF56784">
    <property type="entry name" value="HAD-like"/>
    <property type="match status" value="1"/>
</dbReference>
<dbReference type="eggNOG" id="COG1011">
    <property type="taxonomic scope" value="Bacteria"/>
</dbReference>
<protein>
    <submittedName>
        <fullName evidence="1">Haloacid dehalogenase</fullName>
    </submittedName>
</protein>
<dbReference type="PANTHER" id="PTHR47478">
    <property type="match status" value="1"/>
</dbReference>
<organism evidence="1 2">
    <name type="scientific">Anditalea andensis</name>
    <dbReference type="NCBI Taxonomy" id="1048983"/>
    <lineage>
        <taxon>Bacteria</taxon>
        <taxon>Pseudomonadati</taxon>
        <taxon>Bacteroidota</taxon>
        <taxon>Cytophagia</taxon>
        <taxon>Cytophagales</taxon>
        <taxon>Cytophagaceae</taxon>
        <taxon>Anditalea</taxon>
    </lineage>
</organism>
<keyword evidence="2" id="KW-1185">Reference proteome</keyword>
<dbReference type="AlphaFoldDB" id="A0A074KZU1"/>
<dbReference type="RefSeq" id="WP_035076414.1">
    <property type="nucleotide sequence ID" value="NZ_JMIH01000023.1"/>
</dbReference>
<dbReference type="Proteomes" id="UP000027821">
    <property type="component" value="Unassembled WGS sequence"/>
</dbReference>
<dbReference type="InterPro" id="IPR023198">
    <property type="entry name" value="PGP-like_dom2"/>
</dbReference>